<keyword evidence="2" id="KW-1185">Reference proteome</keyword>
<accession>A0A6V7GWI2</accession>
<reference evidence="1" key="1">
    <citation type="submission" date="2020-07" db="EMBL/GenBank/DDBJ databases">
        <authorList>
            <person name="Nazaruddin N."/>
        </authorList>
    </citation>
    <scope>NUCLEOTIDE SEQUENCE</scope>
</reference>
<feature type="non-terminal residue" evidence="1">
    <location>
        <position position="1"/>
    </location>
</feature>
<dbReference type="EMBL" id="CAJDYZ010002891">
    <property type="protein sequence ID" value="CAD1469747.1"/>
    <property type="molecule type" value="Genomic_DNA"/>
</dbReference>
<gene>
    <name evidence="1" type="ORF">MHI_LOCUS148017</name>
</gene>
<protein>
    <submittedName>
        <fullName evidence="1">Uncharacterized protein</fullName>
    </submittedName>
</protein>
<proteinExistence type="predicted"/>
<sequence>SILKDTLYTSIIGIHLQDFLKLIANKTSAIGAVCDNRKNVPNDLVEIKLKKR</sequence>
<dbReference type="Proteomes" id="UP000752696">
    <property type="component" value="Unassembled WGS sequence"/>
</dbReference>
<evidence type="ECO:0000313" key="2">
    <source>
        <dbReference type="Proteomes" id="UP000752696"/>
    </source>
</evidence>
<dbReference type="AlphaFoldDB" id="A0A6V7GWI2"/>
<evidence type="ECO:0000313" key="1">
    <source>
        <dbReference type="EMBL" id="CAD1469747.1"/>
    </source>
</evidence>
<comment type="caution">
    <text evidence="1">The sequence shown here is derived from an EMBL/GenBank/DDBJ whole genome shotgun (WGS) entry which is preliminary data.</text>
</comment>
<organism evidence="1 2">
    <name type="scientific">Heterotrigona itama</name>
    <dbReference type="NCBI Taxonomy" id="395501"/>
    <lineage>
        <taxon>Eukaryota</taxon>
        <taxon>Metazoa</taxon>
        <taxon>Ecdysozoa</taxon>
        <taxon>Arthropoda</taxon>
        <taxon>Hexapoda</taxon>
        <taxon>Insecta</taxon>
        <taxon>Pterygota</taxon>
        <taxon>Neoptera</taxon>
        <taxon>Endopterygota</taxon>
        <taxon>Hymenoptera</taxon>
        <taxon>Apocrita</taxon>
        <taxon>Aculeata</taxon>
        <taxon>Apoidea</taxon>
        <taxon>Anthophila</taxon>
        <taxon>Apidae</taxon>
        <taxon>Heterotrigona</taxon>
    </lineage>
</organism>
<name>A0A6V7GWI2_9HYME</name>